<dbReference type="RefSeq" id="WP_225237123.1">
    <property type="nucleotide sequence ID" value="NZ_JAHYBX010000001.1"/>
</dbReference>
<dbReference type="EMBL" id="JAHYBX010000001">
    <property type="protein sequence ID" value="MCA1854674.1"/>
    <property type="molecule type" value="Genomic_DNA"/>
</dbReference>
<protein>
    <submittedName>
        <fullName evidence="3">Uncharacterized protein</fullName>
    </submittedName>
</protein>
<keyword evidence="2" id="KW-1133">Transmembrane helix</keyword>
<proteinExistence type="predicted"/>
<feature type="compositionally biased region" description="Pro residues" evidence="1">
    <location>
        <begin position="1"/>
        <end position="10"/>
    </location>
</feature>
<keyword evidence="2" id="KW-0812">Transmembrane</keyword>
<evidence type="ECO:0000313" key="3">
    <source>
        <dbReference type="EMBL" id="MCA1854674.1"/>
    </source>
</evidence>
<evidence type="ECO:0000256" key="2">
    <source>
        <dbReference type="SAM" id="Phobius"/>
    </source>
</evidence>
<name>A0ABS7Y803_9BURK</name>
<organism evidence="3 4">
    <name type="scientific">Massilia hydrophila</name>
    <dbReference type="NCBI Taxonomy" id="3044279"/>
    <lineage>
        <taxon>Bacteria</taxon>
        <taxon>Pseudomonadati</taxon>
        <taxon>Pseudomonadota</taxon>
        <taxon>Betaproteobacteria</taxon>
        <taxon>Burkholderiales</taxon>
        <taxon>Oxalobacteraceae</taxon>
        <taxon>Telluria group</taxon>
        <taxon>Massilia</taxon>
    </lineage>
</organism>
<feature type="region of interest" description="Disordered" evidence="1">
    <location>
        <begin position="1"/>
        <end position="26"/>
    </location>
</feature>
<comment type="caution">
    <text evidence="3">The sequence shown here is derived from an EMBL/GenBank/DDBJ whole genome shotgun (WGS) entry which is preliminary data.</text>
</comment>
<feature type="transmembrane region" description="Helical" evidence="2">
    <location>
        <begin position="36"/>
        <end position="66"/>
    </location>
</feature>
<gene>
    <name evidence="3" type="ORF">LE190_01860</name>
</gene>
<dbReference type="Proteomes" id="UP001198602">
    <property type="component" value="Unassembled WGS sequence"/>
</dbReference>
<evidence type="ECO:0000256" key="1">
    <source>
        <dbReference type="SAM" id="MobiDB-lite"/>
    </source>
</evidence>
<sequence length="114" mass="11960">MTPRTRPPAPGKSSGKRSATPSAPDEIEPLPPAAGIAAFLILLLFGALALLALRNLFVIVFVGTICHKGSGCASWSARPWDMGWETVGTVMSLFFSVMICLGCIQAIGRVSDGD</sequence>
<keyword evidence="4" id="KW-1185">Reference proteome</keyword>
<keyword evidence="2" id="KW-0472">Membrane</keyword>
<feature type="transmembrane region" description="Helical" evidence="2">
    <location>
        <begin position="87"/>
        <end position="108"/>
    </location>
</feature>
<evidence type="ECO:0000313" key="4">
    <source>
        <dbReference type="Proteomes" id="UP001198602"/>
    </source>
</evidence>
<accession>A0ABS7Y803</accession>
<reference evidence="3 4" key="1">
    <citation type="submission" date="2021-07" db="EMBL/GenBank/DDBJ databases">
        <title>Characterization of Violacein-producing bacteria and related species.</title>
        <authorList>
            <person name="Wilson H.S."/>
            <person name="De Leon M.E."/>
        </authorList>
    </citation>
    <scope>NUCLEOTIDE SEQUENCE [LARGE SCALE GENOMIC DNA]</scope>
    <source>
        <strain evidence="3 4">HSC-2F05</strain>
    </source>
</reference>